<keyword evidence="2" id="KW-0808">Transferase</keyword>
<dbReference type="GO" id="GO:0008173">
    <property type="term" value="F:RNA methyltransferase activity"/>
    <property type="evidence" value="ECO:0007669"/>
    <property type="project" value="InterPro"/>
</dbReference>
<dbReference type="GO" id="GO:0003723">
    <property type="term" value="F:RNA binding"/>
    <property type="evidence" value="ECO:0007669"/>
    <property type="project" value="InterPro"/>
</dbReference>
<accession>A0A9W7LEF7</accession>
<organism evidence="5 6">
    <name type="scientific">Triparma columacea</name>
    <dbReference type="NCBI Taxonomy" id="722753"/>
    <lineage>
        <taxon>Eukaryota</taxon>
        <taxon>Sar</taxon>
        <taxon>Stramenopiles</taxon>
        <taxon>Ochrophyta</taxon>
        <taxon>Bolidophyceae</taxon>
        <taxon>Parmales</taxon>
        <taxon>Triparmaceae</taxon>
        <taxon>Triparma</taxon>
    </lineage>
</organism>
<feature type="signal peptide" evidence="3">
    <location>
        <begin position="1"/>
        <end position="17"/>
    </location>
</feature>
<dbReference type="Proteomes" id="UP001165065">
    <property type="component" value="Unassembled WGS sequence"/>
</dbReference>
<dbReference type="PANTHER" id="PTHR43191">
    <property type="entry name" value="RRNA METHYLTRANSFERASE 3"/>
    <property type="match status" value="1"/>
</dbReference>
<dbReference type="SUPFAM" id="SSF75217">
    <property type="entry name" value="alpha/beta knot"/>
    <property type="match status" value="1"/>
</dbReference>
<evidence type="ECO:0000256" key="1">
    <source>
        <dbReference type="ARBA" id="ARBA00022603"/>
    </source>
</evidence>
<keyword evidence="3" id="KW-0732">Signal</keyword>
<evidence type="ECO:0000259" key="4">
    <source>
        <dbReference type="Pfam" id="PF00588"/>
    </source>
</evidence>
<dbReference type="InterPro" id="IPR051259">
    <property type="entry name" value="rRNA_Methyltransferase"/>
</dbReference>
<protein>
    <recommendedName>
        <fullName evidence="4">tRNA/rRNA methyltransferase SpoU type domain-containing protein</fullName>
    </recommendedName>
</protein>
<feature type="chain" id="PRO_5040766307" description="tRNA/rRNA methyltransferase SpoU type domain-containing protein" evidence="3">
    <location>
        <begin position="18"/>
        <end position="310"/>
    </location>
</feature>
<feature type="domain" description="tRNA/rRNA methyltransferase SpoU type" evidence="4">
    <location>
        <begin position="149"/>
        <end position="299"/>
    </location>
</feature>
<keyword evidence="1" id="KW-0489">Methyltransferase</keyword>
<evidence type="ECO:0000313" key="5">
    <source>
        <dbReference type="EMBL" id="GMI46617.1"/>
    </source>
</evidence>
<proteinExistence type="predicted"/>
<dbReference type="GO" id="GO:0006396">
    <property type="term" value="P:RNA processing"/>
    <property type="evidence" value="ECO:0007669"/>
    <property type="project" value="InterPro"/>
</dbReference>
<comment type="caution">
    <text evidence="5">The sequence shown here is derived from an EMBL/GenBank/DDBJ whole genome shotgun (WGS) entry which is preliminary data.</text>
</comment>
<name>A0A9W7LEF7_9STRA</name>
<dbReference type="GO" id="GO:0032259">
    <property type="term" value="P:methylation"/>
    <property type="evidence" value="ECO:0007669"/>
    <property type="project" value="UniProtKB-KW"/>
</dbReference>
<dbReference type="PANTHER" id="PTHR43191:SF7">
    <property type="entry name" value="OBP33PEP LIKE PROTEIN"/>
    <property type="match status" value="1"/>
</dbReference>
<gene>
    <name evidence="5" type="ORF">TrCOL_g6962</name>
</gene>
<keyword evidence="6" id="KW-1185">Reference proteome</keyword>
<sequence length="310" mass="33627">MTIKFTTVAFILMLIRASSLRVPALRPARLTSFRALSNEETPGITNKDRVDLLHNFLTTRHKLDPEKLKESNCDDVGESALKAYRTYISPSSKKLEAFLTHPPHMLTQAAERTSNQISHLVDRHRASRSDVLRNSDDSSAAMNISKNPLVVVLVDVRSSSNVGQLLRTADAVAAEKIVCVGITPTPGGLGGNKVKKVSLGSEMFVEVVRCETWDEALKEIEGYWKVGLETVEGAVGLWDAELKGGEGEVWGKGTAIVLGNEVTGVTPRVLGDVDEVVEIPMEGGKNSLNVAAAGAVVAYEVLRRIKLKKS</sequence>
<dbReference type="InterPro" id="IPR029026">
    <property type="entry name" value="tRNA_m1G_MTases_N"/>
</dbReference>
<dbReference type="EMBL" id="BRYA01000307">
    <property type="protein sequence ID" value="GMI46617.1"/>
    <property type="molecule type" value="Genomic_DNA"/>
</dbReference>
<evidence type="ECO:0000313" key="6">
    <source>
        <dbReference type="Proteomes" id="UP001165065"/>
    </source>
</evidence>
<dbReference type="InterPro" id="IPR029028">
    <property type="entry name" value="Alpha/beta_knot_MTases"/>
</dbReference>
<dbReference type="Gene3D" id="3.40.1280.10">
    <property type="match status" value="1"/>
</dbReference>
<evidence type="ECO:0000256" key="3">
    <source>
        <dbReference type="SAM" id="SignalP"/>
    </source>
</evidence>
<dbReference type="OrthoDB" id="241340at2759"/>
<dbReference type="AlphaFoldDB" id="A0A9W7LEF7"/>
<dbReference type="InterPro" id="IPR001537">
    <property type="entry name" value="SpoU_MeTrfase"/>
</dbReference>
<dbReference type="Pfam" id="PF00588">
    <property type="entry name" value="SpoU_methylase"/>
    <property type="match status" value="1"/>
</dbReference>
<reference evidence="6" key="1">
    <citation type="journal article" date="2023" name="Commun. Biol.">
        <title>Genome analysis of Parmales, the sister group of diatoms, reveals the evolutionary specialization of diatoms from phago-mixotrophs to photoautotrophs.</title>
        <authorList>
            <person name="Ban H."/>
            <person name="Sato S."/>
            <person name="Yoshikawa S."/>
            <person name="Yamada K."/>
            <person name="Nakamura Y."/>
            <person name="Ichinomiya M."/>
            <person name="Sato N."/>
            <person name="Blanc-Mathieu R."/>
            <person name="Endo H."/>
            <person name="Kuwata A."/>
            <person name="Ogata H."/>
        </authorList>
    </citation>
    <scope>NUCLEOTIDE SEQUENCE [LARGE SCALE GENOMIC DNA]</scope>
</reference>
<evidence type="ECO:0000256" key="2">
    <source>
        <dbReference type="ARBA" id="ARBA00022679"/>
    </source>
</evidence>